<protein>
    <submittedName>
        <fullName evidence="2">Uncharacterized protein</fullName>
    </submittedName>
</protein>
<proteinExistence type="predicted"/>
<feature type="transmembrane region" description="Helical" evidence="1">
    <location>
        <begin position="28"/>
        <end position="46"/>
    </location>
</feature>
<keyword evidence="3" id="KW-1185">Reference proteome</keyword>
<keyword evidence="1" id="KW-0472">Membrane</keyword>
<dbReference type="EMBL" id="CP104003">
    <property type="protein sequence ID" value="UWM54963.1"/>
    <property type="molecule type" value="Genomic_DNA"/>
</dbReference>
<evidence type="ECO:0000256" key="1">
    <source>
        <dbReference type="SAM" id="Phobius"/>
    </source>
</evidence>
<reference evidence="2" key="1">
    <citation type="submission" date="2022-09" db="EMBL/GenBank/DDBJ databases">
        <title>Diverse halophilic archaea isolated from saline environments.</title>
        <authorList>
            <person name="Cui H.-L."/>
        </authorList>
    </citation>
    <scope>NUCLEOTIDE SEQUENCE</scope>
    <source>
        <strain evidence="2">ZS-35-S2</strain>
    </source>
</reference>
<dbReference type="Proteomes" id="UP001057580">
    <property type="component" value="Chromosome"/>
</dbReference>
<dbReference type="AlphaFoldDB" id="A0A9E7UB96"/>
<keyword evidence="1" id="KW-0812">Transmembrane</keyword>
<dbReference type="KEGG" id="ssai:N0B31_01485"/>
<organism evidence="2 3">
    <name type="scientific">Salinirubellus salinus</name>
    <dbReference type="NCBI Taxonomy" id="1364945"/>
    <lineage>
        <taxon>Archaea</taxon>
        <taxon>Methanobacteriati</taxon>
        <taxon>Methanobacteriota</taxon>
        <taxon>Stenosarchaea group</taxon>
        <taxon>Halobacteria</taxon>
        <taxon>Halobacteriales</taxon>
        <taxon>Natronomonadaceae</taxon>
        <taxon>Salinirubellus</taxon>
    </lineage>
</organism>
<name>A0A9E7UB96_9EURY</name>
<keyword evidence="1" id="KW-1133">Transmembrane helix</keyword>
<sequence>MSGTRLDGDDPSRRDRIASVVRTALGEWNFLLPGVLFAGTLLYALVNPSLGASEPASEAVFAVVALVLLGVVVWRTARKSDAVPYEEERDGPGVRP</sequence>
<accession>A0A9E7UB96</accession>
<evidence type="ECO:0000313" key="3">
    <source>
        <dbReference type="Proteomes" id="UP001057580"/>
    </source>
</evidence>
<evidence type="ECO:0000313" key="2">
    <source>
        <dbReference type="EMBL" id="UWM54963.1"/>
    </source>
</evidence>
<dbReference type="RefSeq" id="WP_260594015.1">
    <property type="nucleotide sequence ID" value="NZ_CP104003.1"/>
</dbReference>
<dbReference type="GeneID" id="74941053"/>
<feature type="transmembrane region" description="Helical" evidence="1">
    <location>
        <begin position="58"/>
        <end position="77"/>
    </location>
</feature>
<gene>
    <name evidence="2" type="ORF">N0B31_01485</name>
</gene>